<evidence type="ECO:0000259" key="7">
    <source>
        <dbReference type="PROSITE" id="PS51379"/>
    </source>
</evidence>
<evidence type="ECO:0000313" key="9">
    <source>
        <dbReference type="Proteomes" id="UP001138961"/>
    </source>
</evidence>
<dbReference type="PROSITE" id="PS00198">
    <property type="entry name" value="4FE4S_FER_1"/>
    <property type="match status" value="1"/>
</dbReference>
<keyword evidence="6" id="KW-0813">Transport</keyword>
<keyword evidence="1 6" id="KW-0004">4Fe-4S</keyword>
<dbReference type="RefSeq" id="WP_226748622.1">
    <property type="nucleotide sequence ID" value="NZ_JAJATZ010000005.1"/>
</dbReference>
<evidence type="ECO:0000313" key="8">
    <source>
        <dbReference type="EMBL" id="MCB5199990.1"/>
    </source>
</evidence>
<keyword evidence="2 6" id="KW-0479">Metal-binding</keyword>
<keyword evidence="8" id="KW-0560">Oxidoreductase</keyword>
<protein>
    <recommendedName>
        <fullName evidence="6">Glycolate oxidase iron-sulfur subunit</fullName>
        <ecNumber evidence="6">1.1.99.14</ecNumber>
    </recommendedName>
</protein>
<keyword evidence="5 6" id="KW-0411">Iron-sulfur</keyword>
<proteinExistence type="predicted"/>
<dbReference type="PROSITE" id="PS51379">
    <property type="entry name" value="4FE4S_FER_2"/>
    <property type="match status" value="2"/>
</dbReference>
<accession>A0ABS8BW62</accession>
<keyword evidence="9" id="KW-1185">Reference proteome</keyword>
<dbReference type="InterPro" id="IPR017900">
    <property type="entry name" value="4Fe4S_Fe_S_CS"/>
</dbReference>
<comment type="cofactor">
    <cofactor evidence="6">
        <name>[4Fe-4S] cluster</name>
        <dbReference type="ChEBI" id="CHEBI:49883"/>
    </cofactor>
    <text evidence="6">Binds 2 [4Fe-4S] clusters.</text>
</comment>
<reference evidence="8" key="1">
    <citation type="submission" date="2021-10" db="EMBL/GenBank/DDBJ databases">
        <title>Loktanella gaetbuli sp. nov., isolated from a tidal flat.</title>
        <authorList>
            <person name="Park S."/>
            <person name="Yoon J.-H."/>
        </authorList>
    </citation>
    <scope>NUCLEOTIDE SEQUENCE</scope>
    <source>
        <strain evidence="8">TSTF-M6</strain>
    </source>
</reference>
<dbReference type="NCBIfam" id="NF008434">
    <property type="entry name" value="PRK11274.1"/>
    <property type="match status" value="1"/>
</dbReference>
<sequence length="461" mass="49527">MQTTFTPTQLTDPATARSNQILRACVHCGFCTATCPTYQVLGDELDSPRGRIYLIKDMLENERVPDATTVKHIDRCLSCLACMTTCPSGVHYMHLVDHARAYINANYKRPLSDRALRWVLARVLPYPGRFRLALLGAKIARPFARFMPDPRLRAMLRMAPDVIPPVSRNDDPQTFAVAEPRMRVALMTGCAQRALNTDINDATIRLLTRLGAEVVIADGQGCCGALTHHMGKEDESHASAARNIRAWTALGDLDAIVVNTSGCGTTVKDYGHMFRNDALAEDAARVSALARDVSEVLLDLLPADSPHLDLNVAKGAIAGTDAARLPAQSTATGTGLRVAYHAACSLQHGQQIKAAPKTLLKRAGFTVLEPADSHLCCGSAGTYNLMQPEIAGQLKQRKVATLSALQPDIVAAGNIGCMMQIGTAAGAPIVHTVELLDWATGGPQPPALLRDPATPVVPKLR</sequence>
<dbReference type="GO" id="GO:0019154">
    <property type="term" value="F:glycolate dehydrogenase activity"/>
    <property type="evidence" value="ECO:0007669"/>
    <property type="project" value="UniProtKB-EC"/>
</dbReference>
<evidence type="ECO:0000256" key="6">
    <source>
        <dbReference type="PIRNR" id="PIRNR000139"/>
    </source>
</evidence>
<evidence type="ECO:0000256" key="3">
    <source>
        <dbReference type="ARBA" id="ARBA00022737"/>
    </source>
</evidence>
<name>A0ABS8BW62_9RHOB</name>
<dbReference type="EMBL" id="JAJATZ010000005">
    <property type="protein sequence ID" value="MCB5199990.1"/>
    <property type="molecule type" value="Genomic_DNA"/>
</dbReference>
<comment type="catalytic activity">
    <reaction evidence="6">
        <text>(R)-lactate + A = pyruvate + AH2</text>
        <dbReference type="Rhea" id="RHEA:15089"/>
        <dbReference type="ChEBI" id="CHEBI:13193"/>
        <dbReference type="ChEBI" id="CHEBI:15361"/>
        <dbReference type="ChEBI" id="CHEBI:16004"/>
        <dbReference type="ChEBI" id="CHEBI:17499"/>
    </reaction>
</comment>
<keyword evidence="4 6" id="KW-0408">Iron</keyword>
<dbReference type="InterPro" id="IPR012257">
    <property type="entry name" value="Glc_ox_4Fe-4S"/>
</dbReference>
<comment type="function">
    <text evidence="6">Component of a complex that catalyzes the oxidation of glycolate to glyoxylate.</text>
</comment>
<dbReference type="InterPro" id="IPR009051">
    <property type="entry name" value="Helical_ferredxn"/>
</dbReference>
<dbReference type="PANTHER" id="PTHR32479">
    <property type="entry name" value="GLYCOLATE OXIDASE IRON-SULFUR SUBUNIT"/>
    <property type="match status" value="1"/>
</dbReference>
<dbReference type="InterPro" id="IPR017896">
    <property type="entry name" value="4Fe4S_Fe-S-bd"/>
</dbReference>
<evidence type="ECO:0000256" key="1">
    <source>
        <dbReference type="ARBA" id="ARBA00022485"/>
    </source>
</evidence>
<comment type="catalytic activity">
    <reaction evidence="6">
        <text>glycolate + A = glyoxylate + AH2</text>
        <dbReference type="Rhea" id="RHEA:21264"/>
        <dbReference type="ChEBI" id="CHEBI:13193"/>
        <dbReference type="ChEBI" id="CHEBI:17499"/>
        <dbReference type="ChEBI" id="CHEBI:29805"/>
        <dbReference type="ChEBI" id="CHEBI:36655"/>
        <dbReference type="EC" id="1.1.99.14"/>
    </reaction>
</comment>
<comment type="caution">
    <text evidence="8">The sequence shown here is derived from an EMBL/GenBank/DDBJ whole genome shotgun (WGS) entry which is preliminary data.</text>
</comment>
<dbReference type="Gene3D" id="1.10.1060.10">
    <property type="entry name" value="Alpha-helical ferredoxin"/>
    <property type="match status" value="1"/>
</dbReference>
<keyword evidence="3" id="KW-0677">Repeat</keyword>
<feature type="domain" description="4Fe-4S ferredoxin-type" evidence="7">
    <location>
        <begin position="14"/>
        <end position="46"/>
    </location>
</feature>
<dbReference type="SUPFAM" id="SSF54862">
    <property type="entry name" value="4Fe-4S ferredoxins"/>
    <property type="match status" value="1"/>
</dbReference>
<dbReference type="EC" id="1.1.99.14" evidence="6"/>
<dbReference type="Pfam" id="PF02754">
    <property type="entry name" value="CCG"/>
    <property type="match status" value="2"/>
</dbReference>
<dbReference type="PANTHER" id="PTHR32479:SF17">
    <property type="entry name" value="GLYCOLATE OXIDASE IRON-SULFUR SUBUNIT"/>
    <property type="match status" value="1"/>
</dbReference>
<evidence type="ECO:0000256" key="4">
    <source>
        <dbReference type="ARBA" id="ARBA00023004"/>
    </source>
</evidence>
<keyword evidence="6" id="KW-0249">Electron transport</keyword>
<organism evidence="8 9">
    <name type="scientific">Loktanella gaetbuli</name>
    <dbReference type="NCBI Taxonomy" id="2881335"/>
    <lineage>
        <taxon>Bacteria</taxon>
        <taxon>Pseudomonadati</taxon>
        <taxon>Pseudomonadota</taxon>
        <taxon>Alphaproteobacteria</taxon>
        <taxon>Rhodobacterales</taxon>
        <taxon>Roseobacteraceae</taxon>
        <taxon>Loktanella</taxon>
    </lineage>
</organism>
<feature type="domain" description="4Fe-4S ferredoxin-type" evidence="7">
    <location>
        <begin position="66"/>
        <end position="96"/>
    </location>
</feature>
<dbReference type="Proteomes" id="UP001138961">
    <property type="component" value="Unassembled WGS sequence"/>
</dbReference>
<gene>
    <name evidence="8" type="primary">glcF</name>
    <name evidence="8" type="ORF">LGQ03_12140</name>
</gene>
<dbReference type="PIRSF" id="PIRSF000139">
    <property type="entry name" value="Glc_ox_4Fe-4S"/>
    <property type="match status" value="1"/>
</dbReference>
<evidence type="ECO:0000256" key="5">
    <source>
        <dbReference type="ARBA" id="ARBA00023014"/>
    </source>
</evidence>
<dbReference type="Pfam" id="PF13183">
    <property type="entry name" value="Fer4_8"/>
    <property type="match status" value="1"/>
</dbReference>
<dbReference type="InterPro" id="IPR004017">
    <property type="entry name" value="Cys_rich_dom"/>
</dbReference>
<evidence type="ECO:0000256" key="2">
    <source>
        <dbReference type="ARBA" id="ARBA00022723"/>
    </source>
</evidence>